<sequence>MDSGIECTLRKFANDTKLSGVVDTVERRDAIQRDLDRLERWAHVNLMKFSKTQCKVLHIYWGNPKHKYRLGGEWIESSPEEKDLVLVDEKLNMSQQCVLATQKANHIPGSIKRSVTSRSREQSWLTGEVPLDWRLANVMPIYKKGWKEDPGNYRPVSLTSVPGKVMEQVILSAITQYIQDNLVIRPSQHGFMKGRPCLTNLISFYDQVTHLVDKGKVVDVVCLYFSKAFSWRNWLLMA</sequence>
<protein>
    <submittedName>
        <fullName evidence="1">cAMP-dependent protein kinase inhibitor alpha</fullName>
    </submittedName>
</protein>
<proteinExistence type="predicted"/>
<reference evidence="1 2" key="1">
    <citation type="submission" date="2024-06" db="EMBL/GenBank/DDBJ databases">
        <title>The draft genome of Grus japonensis, version 3.</title>
        <authorList>
            <person name="Nabeshima K."/>
            <person name="Suzuki S."/>
            <person name="Onuma M."/>
        </authorList>
    </citation>
    <scope>NUCLEOTIDE SEQUENCE [LARGE SCALE GENOMIC DNA]</scope>
    <source>
        <strain evidence="1 2">451A</strain>
    </source>
</reference>
<name>A0ABC9YJX4_GRUJA</name>
<keyword evidence="2" id="KW-1185">Reference proteome</keyword>
<dbReference type="Proteomes" id="UP001623348">
    <property type="component" value="Unassembled WGS sequence"/>
</dbReference>
<dbReference type="AlphaFoldDB" id="A0ABC9YJX4"/>
<organism evidence="1 2">
    <name type="scientific">Grus japonensis</name>
    <name type="common">Japanese crane</name>
    <name type="synonym">Red-crowned crane</name>
    <dbReference type="NCBI Taxonomy" id="30415"/>
    <lineage>
        <taxon>Eukaryota</taxon>
        <taxon>Metazoa</taxon>
        <taxon>Chordata</taxon>
        <taxon>Craniata</taxon>
        <taxon>Vertebrata</taxon>
        <taxon>Euteleostomi</taxon>
        <taxon>Archelosauria</taxon>
        <taxon>Archosauria</taxon>
        <taxon>Dinosauria</taxon>
        <taxon>Saurischia</taxon>
        <taxon>Theropoda</taxon>
        <taxon>Coelurosauria</taxon>
        <taxon>Aves</taxon>
        <taxon>Neognathae</taxon>
        <taxon>Neoaves</taxon>
        <taxon>Gruiformes</taxon>
        <taxon>Gruidae</taxon>
        <taxon>Grus</taxon>
    </lineage>
</organism>
<keyword evidence="1" id="KW-0649">Protein kinase inhibitor</keyword>
<dbReference type="GO" id="GO:0004860">
    <property type="term" value="F:protein kinase inhibitor activity"/>
    <property type="evidence" value="ECO:0007669"/>
    <property type="project" value="UniProtKB-KW"/>
</dbReference>
<evidence type="ECO:0000313" key="2">
    <source>
        <dbReference type="Proteomes" id="UP001623348"/>
    </source>
</evidence>
<comment type="caution">
    <text evidence="1">The sequence shown here is derived from an EMBL/GenBank/DDBJ whole genome shotgun (WGS) entry which is preliminary data.</text>
</comment>
<gene>
    <name evidence="1" type="ORF">GRJ2_003502100</name>
</gene>
<dbReference type="EMBL" id="BAAFJT010000363">
    <property type="protein sequence ID" value="GAB0210363.1"/>
    <property type="molecule type" value="Genomic_DNA"/>
</dbReference>
<evidence type="ECO:0000313" key="1">
    <source>
        <dbReference type="EMBL" id="GAB0210363.1"/>
    </source>
</evidence>
<accession>A0ABC9YJX4</accession>
<dbReference type="PANTHER" id="PTHR33332">
    <property type="entry name" value="REVERSE TRANSCRIPTASE DOMAIN-CONTAINING PROTEIN"/>
    <property type="match status" value="1"/>
</dbReference>